<evidence type="ECO:0000256" key="2">
    <source>
        <dbReference type="ARBA" id="ARBA00022448"/>
    </source>
</evidence>
<feature type="transmembrane region" description="Helical" evidence="12">
    <location>
        <begin position="894"/>
        <end position="924"/>
    </location>
</feature>
<evidence type="ECO:0000259" key="13">
    <source>
        <dbReference type="Pfam" id="PF01764"/>
    </source>
</evidence>
<proteinExistence type="inferred from homology"/>
<keyword evidence="10 11" id="KW-0407">Ion channel</keyword>
<keyword evidence="9 11" id="KW-0739">Sodium transport</keyword>
<comment type="similarity">
    <text evidence="11">Belongs to the amiloride-sensitive sodium channel (TC 1.A.6) family.</text>
</comment>
<evidence type="ECO:0000256" key="3">
    <source>
        <dbReference type="ARBA" id="ARBA00022461"/>
    </source>
</evidence>
<feature type="transmembrane region" description="Helical" evidence="12">
    <location>
        <begin position="437"/>
        <end position="457"/>
    </location>
</feature>
<evidence type="ECO:0000256" key="4">
    <source>
        <dbReference type="ARBA" id="ARBA00022692"/>
    </source>
</evidence>
<evidence type="ECO:0000256" key="9">
    <source>
        <dbReference type="ARBA" id="ARBA00023201"/>
    </source>
</evidence>
<evidence type="ECO:0000256" key="5">
    <source>
        <dbReference type="ARBA" id="ARBA00022989"/>
    </source>
</evidence>
<dbReference type="EMBL" id="VXIV02000882">
    <property type="protein sequence ID" value="KAF6035406.1"/>
    <property type="molecule type" value="Genomic_DNA"/>
</dbReference>
<dbReference type="GO" id="GO:0005886">
    <property type="term" value="C:plasma membrane"/>
    <property type="evidence" value="ECO:0007669"/>
    <property type="project" value="TreeGrafter"/>
</dbReference>
<dbReference type="Pfam" id="PF01764">
    <property type="entry name" value="Lipase_3"/>
    <property type="match status" value="1"/>
</dbReference>
<dbReference type="InterPro" id="IPR002921">
    <property type="entry name" value="Fungal_lipase-type"/>
</dbReference>
<evidence type="ECO:0000256" key="12">
    <source>
        <dbReference type="SAM" id="Phobius"/>
    </source>
</evidence>
<keyword evidence="6" id="KW-0915">Sodium</keyword>
<evidence type="ECO:0000256" key="10">
    <source>
        <dbReference type="ARBA" id="ARBA00023303"/>
    </source>
</evidence>
<reference evidence="14" key="1">
    <citation type="submission" date="2020-06" db="EMBL/GenBank/DDBJ databases">
        <title>Draft genome of Bugula neritina, a colonial animal packing powerful symbionts and potential medicines.</title>
        <authorList>
            <person name="Rayko M."/>
        </authorList>
    </citation>
    <scope>NUCLEOTIDE SEQUENCE [LARGE SCALE GENOMIC DNA]</scope>
    <source>
        <strain evidence="14">Kwan_BN1</strain>
    </source>
</reference>
<dbReference type="PRINTS" id="PR01078">
    <property type="entry name" value="AMINACHANNEL"/>
</dbReference>
<keyword evidence="4 11" id="KW-0812">Transmembrane</keyword>
<organism evidence="14 15">
    <name type="scientific">Bugula neritina</name>
    <name type="common">Brown bryozoan</name>
    <name type="synonym">Sertularia neritina</name>
    <dbReference type="NCBI Taxonomy" id="10212"/>
    <lineage>
        <taxon>Eukaryota</taxon>
        <taxon>Metazoa</taxon>
        <taxon>Spiralia</taxon>
        <taxon>Lophotrochozoa</taxon>
        <taxon>Bryozoa</taxon>
        <taxon>Gymnolaemata</taxon>
        <taxon>Cheilostomatida</taxon>
        <taxon>Flustrina</taxon>
        <taxon>Buguloidea</taxon>
        <taxon>Bugulidae</taxon>
        <taxon>Bugula</taxon>
    </lineage>
</organism>
<evidence type="ECO:0000256" key="6">
    <source>
        <dbReference type="ARBA" id="ARBA00023053"/>
    </source>
</evidence>
<gene>
    <name evidence="14" type="ORF">EB796_006280</name>
</gene>
<dbReference type="PANTHER" id="PTHR11690">
    <property type="entry name" value="AMILORIDE-SENSITIVE SODIUM CHANNEL-RELATED"/>
    <property type="match status" value="1"/>
</dbReference>
<comment type="subcellular location">
    <subcellularLocation>
        <location evidence="1">Membrane</location>
        <topology evidence="1">Multi-pass membrane protein</topology>
    </subcellularLocation>
</comment>
<evidence type="ECO:0000256" key="11">
    <source>
        <dbReference type="RuleBase" id="RU000679"/>
    </source>
</evidence>
<feature type="transmembrane region" description="Helical" evidence="12">
    <location>
        <begin position="367"/>
        <end position="390"/>
    </location>
</feature>
<accession>A0A7J7KCZ4</accession>
<dbReference type="Proteomes" id="UP000593567">
    <property type="component" value="Unassembled WGS sequence"/>
</dbReference>
<comment type="caution">
    <text evidence="14">The sequence shown here is derived from an EMBL/GenBank/DDBJ whole genome shotgun (WGS) entry which is preliminary data.</text>
</comment>
<keyword evidence="3 11" id="KW-0894">Sodium channel</keyword>
<evidence type="ECO:0000313" key="15">
    <source>
        <dbReference type="Proteomes" id="UP000593567"/>
    </source>
</evidence>
<feature type="transmembrane region" description="Helical" evidence="12">
    <location>
        <begin position="402"/>
        <end position="425"/>
    </location>
</feature>
<dbReference type="InterPro" id="IPR029058">
    <property type="entry name" value="AB_hydrolase_fold"/>
</dbReference>
<evidence type="ECO:0000256" key="1">
    <source>
        <dbReference type="ARBA" id="ARBA00004141"/>
    </source>
</evidence>
<dbReference type="PANTHER" id="PTHR11690:SF248">
    <property type="entry name" value="PICKPOCKET 17, ISOFORM A"/>
    <property type="match status" value="1"/>
</dbReference>
<name>A0A7J7KCZ4_BUGNE</name>
<sequence length="929" mass="107721">MDSSTYYRICMSNEELEGLQWTQELWRMYPSVSPIYFWSPKVLVVPTDPHMSLRRHHMQKHETLYPCVKSLVEELIALQPTAEVMVTGHSLGGAQAQLAAAHLVKDEVVSSDKLHVYTFGSPRVGNKDFAYGYDRLMGNSWRVTREHDPAPLAVPKYSNLFGYHTRREVFYEDVDVMNSTTDYNICMSNERHNCDCLYTNWLDKNLQSIMVERQKEQVLSPKLKTVFQSFSQNTSAHGPPKYINCAMYYINCAMYYINFAMYYINCAMHYINCAMYYINCAMYYINCAMYYINCAMYYINCAMQYINCAMHYINCAMHYINCAMYYINCAMHYINCVMYYINCAMYYINCAMYYINCAMQYINCAMYYINCAMYYINCAMYYINCAMQYINCAMHYINCAMYYINCAMYYINCAMYYINCAMYYINCAMHYINCAMYYIPMSLTYNCSICVFGYFSFELITKYKKYETTTDIQMKYGTLDFPAVSICNLNVFRSDRIPPKLRSWINTYAILLDGSLKSYMSSTTNEPSNTSLDDTKLNTNAEAEPHYGVPLSKEKMIVLQDLNSTYYPPPDLTEADIDWFRTLGLYTVELQVVMSLKFLNGPQPEEVLIGIGHDIKDMLVECTFLEKQCSLRDFYHFYDGRYGNCYTFNSGLNGSYFQSAVAGQNQGLSMTFFVNQENYEPLLSHQAGIKVLLHRQGEMPMIAEQGFNAATGLKTSVAMSYSTINRLEGEHYSNCTNTLYTQDKASPGLYTQLGCYRSCLQRLSIEKCGCANFRYRIPASSTVCLNFSSEICVEHLEQNTVYERDCYCPPPCKEDGYHYTISTSEWPSVKYEPQIRKMMLERSKSLNISFANTSSIKEELTSIEIYFETLNYQVYTERASMTLEDLIGSIGGHLGLWIGMSVISFMEIFELIAGLFAVCGKYLYRKRRS</sequence>
<keyword evidence="5 12" id="KW-1133">Transmembrane helix</keyword>
<dbReference type="Pfam" id="PF00858">
    <property type="entry name" value="ASC"/>
    <property type="match status" value="1"/>
</dbReference>
<keyword evidence="7 11" id="KW-0406">Ion transport</keyword>
<dbReference type="GO" id="GO:0015280">
    <property type="term" value="F:ligand-gated sodium channel activity"/>
    <property type="evidence" value="ECO:0007669"/>
    <property type="project" value="TreeGrafter"/>
</dbReference>
<keyword evidence="2 11" id="KW-0813">Transport</keyword>
<dbReference type="OrthoDB" id="6110812at2759"/>
<feature type="transmembrane region" description="Helical" evidence="12">
    <location>
        <begin position="276"/>
        <end position="299"/>
    </location>
</feature>
<feature type="domain" description="Fungal lipase-type" evidence="13">
    <location>
        <begin position="62"/>
        <end position="155"/>
    </location>
</feature>
<dbReference type="SUPFAM" id="SSF53474">
    <property type="entry name" value="alpha/beta-Hydrolases"/>
    <property type="match status" value="1"/>
</dbReference>
<evidence type="ECO:0000313" key="14">
    <source>
        <dbReference type="EMBL" id="KAF6035406.1"/>
    </source>
</evidence>
<dbReference type="Gene3D" id="2.60.470.10">
    <property type="entry name" value="Acid-sensing ion channels like domains"/>
    <property type="match status" value="1"/>
</dbReference>
<evidence type="ECO:0000256" key="7">
    <source>
        <dbReference type="ARBA" id="ARBA00023065"/>
    </source>
</evidence>
<feature type="transmembrane region" description="Helical" evidence="12">
    <location>
        <begin position="337"/>
        <end position="355"/>
    </location>
</feature>
<dbReference type="GO" id="GO:0006629">
    <property type="term" value="P:lipid metabolic process"/>
    <property type="evidence" value="ECO:0007669"/>
    <property type="project" value="InterPro"/>
</dbReference>
<protein>
    <submittedName>
        <fullName evidence="14">SCNN1D</fullName>
    </submittedName>
</protein>
<feature type="transmembrane region" description="Helical" evidence="12">
    <location>
        <begin position="246"/>
        <end position="264"/>
    </location>
</feature>
<keyword evidence="8 12" id="KW-0472">Membrane</keyword>
<evidence type="ECO:0000256" key="8">
    <source>
        <dbReference type="ARBA" id="ARBA00023136"/>
    </source>
</evidence>
<dbReference type="Gene3D" id="3.40.50.1820">
    <property type="entry name" value="alpha/beta hydrolase"/>
    <property type="match status" value="1"/>
</dbReference>
<keyword evidence="15" id="KW-1185">Reference proteome</keyword>
<dbReference type="InterPro" id="IPR001873">
    <property type="entry name" value="ENaC"/>
</dbReference>
<dbReference type="AlphaFoldDB" id="A0A7J7KCZ4"/>